<dbReference type="VEuPathDB" id="CryptoDB:GY17_00002008"/>
<gene>
    <name evidence="2" type="ORF">CHUDEA7_2130</name>
    <name evidence="3" type="ORF">GY17_00002008</name>
</gene>
<proteinExistence type="predicted"/>
<feature type="region of interest" description="Disordered" evidence="1">
    <location>
        <begin position="246"/>
        <end position="303"/>
    </location>
</feature>
<name>A0A0S4TIK5_CRYHO</name>
<dbReference type="VEuPathDB" id="CryptoDB:CHUDEA7_2130"/>
<dbReference type="VEuPathDB" id="CryptoDB:ChTU502y2012_407g1065"/>
<dbReference type="VEuPathDB" id="CryptoDB:Chro.70244"/>
<accession>A0A0S4TIK5</accession>
<evidence type="ECO:0000256" key="1">
    <source>
        <dbReference type="SAM" id="MobiDB-lite"/>
    </source>
</evidence>
<organism evidence="2">
    <name type="scientific">Cryptosporidium hominis</name>
    <dbReference type="NCBI Taxonomy" id="237895"/>
    <lineage>
        <taxon>Eukaryota</taxon>
        <taxon>Sar</taxon>
        <taxon>Alveolata</taxon>
        <taxon>Apicomplexa</taxon>
        <taxon>Conoidasida</taxon>
        <taxon>Coccidia</taxon>
        <taxon>Eucoccidiorida</taxon>
        <taxon>Eimeriorina</taxon>
        <taxon>Cryptosporidiidae</taxon>
        <taxon>Cryptosporidium</taxon>
    </lineage>
</organism>
<keyword evidence="4" id="KW-1185">Reference proteome</keyword>
<feature type="region of interest" description="Disordered" evidence="1">
    <location>
        <begin position="126"/>
        <end position="149"/>
    </location>
</feature>
<evidence type="ECO:0000313" key="2">
    <source>
        <dbReference type="EMBL" id="CUV07197.1"/>
    </source>
</evidence>
<reference evidence="3 4" key="1">
    <citation type="submission" date="2014-11" db="EMBL/GenBank/DDBJ databases">
        <title>Comparative genomic analysis of Cryptosporidium hominis reveals occurrence of genetic recombination in virulent subtypes.</title>
        <authorList>
            <person name="Guo Y."/>
            <person name="Tang K."/>
            <person name="Frace M."/>
            <person name="Li N."/>
            <person name="Roellig D.M."/>
            <person name="Sammons S."/>
            <person name="Knipe K."/>
            <person name="Rowe L."/>
            <person name="Feng Y."/>
            <person name="Xiao L."/>
        </authorList>
    </citation>
    <scope>NUCLEOTIDE SEQUENCE [LARGE SCALE GENOMIC DNA]</scope>
    <source>
        <strain evidence="3">30976</strain>
    </source>
</reference>
<dbReference type="Proteomes" id="UP001429100">
    <property type="component" value="Unassembled WGS sequence"/>
</dbReference>
<evidence type="ECO:0000313" key="3">
    <source>
        <dbReference type="EMBL" id="PPS94806.1"/>
    </source>
</evidence>
<dbReference type="Proteomes" id="UP000199752">
    <property type="component" value="Chromosome 7"/>
</dbReference>
<reference evidence="2" key="2">
    <citation type="submission" date="2015-08" db="EMBL/GenBank/DDBJ databases">
        <authorList>
            <person name="Babu N.S."/>
            <person name="Beckwith C.J."/>
            <person name="Beseler K.G."/>
            <person name="Brison A."/>
            <person name="Carone J.V."/>
            <person name="Caskin T.P."/>
            <person name="Diamond M."/>
            <person name="Durham M.E."/>
            <person name="Foxe J.M."/>
            <person name="Go M."/>
            <person name="Henderson B.A."/>
            <person name="Jones I.B."/>
            <person name="McGettigan J.A."/>
            <person name="Micheletti S.J."/>
            <person name="Nasrallah M.E."/>
            <person name="Ortiz D."/>
            <person name="Piller C.R."/>
            <person name="Privatt S.R."/>
            <person name="Schneider S.L."/>
            <person name="Sharp S."/>
            <person name="Smith T.C."/>
            <person name="Stanton J.D."/>
            <person name="Ullery H.E."/>
            <person name="Wilson R.J."/>
            <person name="Serrano M.G."/>
            <person name="Buck G."/>
            <person name="Lee V."/>
            <person name="Wang Y."/>
            <person name="Carvalho R."/>
            <person name="Voegtly L."/>
            <person name="Shi R."/>
            <person name="Duckworth R."/>
            <person name="Johnson A."/>
            <person name="Loviza R."/>
            <person name="Walstead R."/>
            <person name="Shah Z."/>
            <person name="Kiflezghi M."/>
            <person name="Wade K."/>
            <person name="Ball S.L."/>
            <person name="Bradley K.W."/>
            <person name="Asai D.J."/>
            <person name="Bowman C.A."/>
            <person name="Russell D.A."/>
            <person name="Pope W.H."/>
            <person name="Jacobs-Sera D."/>
            <person name="Hendrix R.W."/>
            <person name="Hatfull G.F."/>
        </authorList>
    </citation>
    <scope>NUCLEOTIDE SEQUENCE [LARGE SCALE GENOMIC DNA]</scope>
</reference>
<sequence length="303" mass="34929">MGFSGDKIESSCNIRSQRRLRTDTAEAVFGNFWEAPKNSNFHSRGVKKNKQNYEHEMAENSTQKSDSDSLNSKFNITNLDTQERLSFYESQGAEPYLSKYPTITSILTETQPKRWMIMFSRAQSSSYRDSKDGKNNKKNSKINSSGLTNEDLPFNKMQFIWSSELDEHKRVKLNDKNSSSSQSLLSDPNDLSPIVINFPHPIQLQNISIPYEVLDPRSVPCGSFIWWDRRVWEYNFVHMARRLSTNDEKSRKKLNIENPETPKKQTRASGESNGQSSKRSRSKVEANSKLNQKSRSPKNVIKQ</sequence>
<dbReference type="AlphaFoldDB" id="A0A0S4TIK5"/>
<dbReference type="OrthoDB" id="341295at2759"/>
<dbReference type="EMBL" id="LN877953">
    <property type="protein sequence ID" value="CUV07197.1"/>
    <property type="molecule type" value="Genomic_DNA"/>
</dbReference>
<evidence type="ECO:0000313" key="4">
    <source>
        <dbReference type="Proteomes" id="UP001429100"/>
    </source>
</evidence>
<feature type="compositionally biased region" description="Polar residues" evidence="1">
    <location>
        <begin position="267"/>
        <end position="277"/>
    </location>
</feature>
<protein>
    <submittedName>
        <fullName evidence="2">Uncharacterized protein</fullName>
    </submittedName>
</protein>
<reference evidence="3 4" key="3">
    <citation type="submission" date="2017-10" db="EMBL/GenBank/DDBJ databases">
        <title>Consistent, comparative and evidence-based genome annotation and re-annotation for the closely-related species, Cryptosporidium parvum, C. hominis and C. tyzzeri.</title>
        <authorList>
            <person name="Baptista R.P."/>
            <person name="Li Y."/>
            <person name="Sateriale A."/>
            <person name="Striepen B."/>
            <person name="Kissinger J.C."/>
        </authorList>
    </citation>
    <scope>NUCLEOTIDE SEQUENCE [LARGE SCALE GENOMIC DNA]</scope>
    <source>
        <strain evidence="3">30976</strain>
    </source>
</reference>
<dbReference type="EMBL" id="JTAI01000004">
    <property type="protein sequence ID" value="PPS94806.1"/>
    <property type="molecule type" value="Genomic_DNA"/>
</dbReference>